<proteinExistence type="predicted"/>
<evidence type="ECO:0000313" key="2">
    <source>
        <dbReference type="Proteomes" id="UP000235388"/>
    </source>
</evidence>
<reference evidence="1 2" key="1">
    <citation type="submission" date="2017-11" db="EMBL/GenBank/DDBJ databases">
        <title>De novo assembly and phasing of dikaryotic genomes from two isolates of Puccinia coronata f. sp. avenae, the causal agent of oat crown rust.</title>
        <authorList>
            <person name="Miller M.E."/>
            <person name="Zhang Y."/>
            <person name="Omidvar V."/>
            <person name="Sperschneider J."/>
            <person name="Schwessinger B."/>
            <person name="Raley C."/>
            <person name="Palmer J.M."/>
            <person name="Garnica D."/>
            <person name="Upadhyaya N."/>
            <person name="Rathjen J."/>
            <person name="Taylor J.M."/>
            <person name="Park R.F."/>
            <person name="Dodds P.N."/>
            <person name="Hirsch C.D."/>
            <person name="Kianian S.F."/>
            <person name="Figueroa M."/>
        </authorList>
    </citation>
    <scope>NUCLEOTIDE SEQUENCE [LARGE SCALE GENOMIC DNA]</scope>
    <source>
        <strain evidence="1">12NC29</strain>
    </source>
</reference>
<comment type="caution">
    <text evidence="1">The sequence shown here is derived from an EMBL/GenBank/DDBJ whole genome shotgun (WGS) entry which is preliminary data.</text>
</comment>
<keyword evidence="2" id="KW-1185">Reference proteome</keyword>
<dbReference type="AlphaFoldDB" id="A0A2N5U0E5"/>
<gene>
    <name evidence="1" type="ORF">PCANC_23908</name>
</gene>
<accession>A0A2N5U0E5</accession>
<evidence type="ECO:0000313" key="1">
    <source>
        <dbReference type="EMBL" id="PLW31168.1"/>
    </source>
</evidence>
<sequence>MADRLVTSASPATTSLTLPIAFAVSLGLHSTNFQQPTPYAYPLKSALQLRIGPGYLGRETSSKTTGSYRNMASAGNAAHKTIMVSNSKPIMCSQHE</sequence>
<dbReference type="Proteomes" id="UP000235388">
    <property type="component" value="Unassembled WGS sequence"/>
</dbReference>
<name>A0A2N5U0E5_9BASI</name>
<protein>
    <submittedName>
        <fullName evidence="1">Uncharacterized protein</fullName>
    </submittedName>
</protein>
<dbReference type="EMBL" id="PGCJ01000356">
    <property type="protein sequence ID" value="PLW31168.1"/>
    <property type="molecule type" value="Genomic_DNA"/>
</dbReference>
<organism evidence="1 2">
    <name type="scientific">Puccinia coronata f. sp. avenae</name>
    <dbReference type="NCBI Taxonomy" id="200324"/>
    <lineage>
        <taxon>Eukaryota</taxon>
        <taxon>Fungi</taxon>
        <taxon>Dikarya</taxon>
        <taxon>Basidiomycota</taxon>
        <taxon>Pucciniomycotina</taxon>
        <taxon>Pucciniomycetes</taxon>
        <taxon>Pucciniales</taxon>
        <taxon>Pucciniaceae</taxon>
        <taxon>Puccinia</taxon>
    </lineage>
</organism>